<dbReference type="PROSITE" id="PS50043">
    <property type="entry name" value="HTH_LUXR_2"/>
    <property type="match status" value="1"/>
</dbReference>
<dbReference type="PRINTS" id="PR00038">
    <property type="entry name" value="HTHLUXR"/>
</dbReference>
<dbReference type="Gene3D" id="1.10.10.10">
    <property type="entry name" value="Winged helix-like DNA-binding domain superfamily/Winged helix DNA-binding domain"/>
    <property type="match status" value="1"/>
</dbReference>
<dbReference type="InterPro" id="IPR016032">
    <property type="entry name" value="Sig_transdc_resp-reg_C-effctor"/>
</dbReference>
<accession>A0A9X3NIF8</accession>
<dbReference type="InterPro" id="IPR049945">
    <property type="entry name" value="AAA_22"/>
</dbReference>
<dbReference type="Pfam" id="PF13401">
    <property type="entry name" value="AAA_22"/>
    <property type="match status" value="1"/>
</dbReference>
<dbReference type="EMBL" id="JAJAQC010000001">
    <property type="protein sequence ID" value="MDA0562743.1"/>
    <property type="molecule type" value="Genomic_DNA"/>
</dbReference>
<organism evidence="2 3">
    <name type="scientific">Streptomonospora mangrovi</name>
    <dbReference type="NCBI Taxonomy" id="2883123"/>
    <lineage>
        <taxon>Bacteria</taxon>
        <taxon>Bacillati</taxon>
        <taxon>Actinomycetota</taxon>
        <taxon>Actinomycetes</taxon>
        <taxon>Streptosporangiales</taxon>
        <taxon>Nocardiopsidaceae</taxon>
        <taxon>Streptomonospora</taxon>
    </lineage>
</organism>
<comment type="caution">
    <text evidence="2">The sequence shown here is derived from an EMBL/GenBank/DDBJ whole genome shotgun (WGS) entry which is preliminary data.</text>
</comment>
<dbReference type="RefSeq" id="WP_270070043.1">
    <property type="nucleotide sequence ID" value="NZ_JAJAQC010000001.1"/>
</dbReference>
<dbReference type="CDD" id="cd06170">
    <property type="entry name" value="LuxR_C_like"/>
    <property type="match status" value="1"/>
</dbReference>
<evidence type="ECO:0000313" key="2">
    <source>
        <dbReference type="EMBL" id="MDA0562743.1"/>
    </source>
</evidence>
<dbReference type="Pfam" id="PF25872">
    <property type="entry name" value="HTH_77"/>
    <property type="match status" value="1"/>
</dbReference>
<dbReference type="PANTHER" id="PTHR47691:SF3">
    <property type="entry name" value="HTH-TYPE TRANSCRIPTIONAL REGULATOR RV0890C-RELATED"/>
    <property type="match status" value="1"/>
</dbReference>
<evidence type="ECO:0000313" key="3">
    <source>
        <dbReference type="Proteomes" id="UP001140076"/>
    </source>
</evidence>
<name>A0A9X3NIF8_9ACTN</name>
<dbReference type="InterPro" id="IPR036388">
    <property type="entry name" value="WH-like_DNA-bd_sf"/>
</dbReference>
<reference evidence="2" key="1">
    <citation type="submission" date="2021-10" db="EMBL/GenBank/DDBJ databases">
        <title>Streptomonospora sp. nov., isolated from mangrove soil.</title>
        <authorList>
            <person name="Chen X."/>
            <person name="Ge X."/>
            <person name="Liu W."/>
        </authorList>
    </citation>
    <scope>NUCLEOTIDE SEQUENCE</scope>
    <source>
        <strain evidence="2">S1-112</strain>
    </source>
</reference>
<dbReference type="Proteomes" id="UP001140076">
    <property type="component" value="Unassembled WGS sequence"/>
</dbReference>
<dbReference type="GO" id="GO:0003677">
    <property type="term" value="F:DNA binding"/>
    <property type="evidence" value="ECO:0007669"/>
    <property type="project" value="InterPro"/>
</dbReference>
<dbReference type="Gene3D" id="1.25.40.10">
    <property type="entry name" value="Tetratricopeptide repeat domain"/>
    <property type="match status" value="1"/>
</dbReference>
<dbReference type="SUPFAM" id="SSF48452">
    <property type="entry name" value="TPR-like"/>
    <property type="match status" value="2"/>
</dbReference>
<sequence>MALQTAPARQNLPVETDSFIGRDRDLSDLLRLLDADRVVTLSGADGIGKTRLALRLAAHATASFPDGVWLADLSGLDTRAEVAARIAAAVGVTEEALADPVENLCETLRRRALLLVLDDCDAAAGHVAEVAAALVAGCPALSLLLTASEPLRVPGERVWRVPPLTLPREGADPAESGAVRLFLDRAAAAAPGFTVDPAGLRAVARVCERLGGVPLAVELVAAWAGRVPLDRLAEGLAAYLPAAPGRRHGRAARLRLVEGVLAWSHALLSGPERVLLRRLSVFPDWDLEGAERVCGGAPLEEPAVLDLLSGLVDRALVALTGEHHNRVRYRLPGAVRRFAAARLAESGEADEVGAAHTARMAAVAEELGRIAMEGRPMPWAERFGHLQRVVSEYGNMRAALLRAERRGDAASGLRLCAGLRTYWVLGHHFGEAGAWCDSFLPMAGGDDALRAPVLVLRAQVYRAQRRYAEAARAAARAEELGRAAGDAETVGQALNVLADLDVRDGAYARARERAVEVLESARSTGDLWNEAVALALVGAVAVHTRELGEADTRFNTALMIMRGMDHRWGVGLVLMAQGAAAEVQGDAQSADRCYREALDIQRGIGSAPEIAAALAGVGRIAPALGSVAQSYDYLSESLLVAHAAGHRPGVAHALTAIAKVALEQGAAADALRCAGAAAALRGGLDSELPDPLRLAAPAGVGADPEQVRAWWEEGGRLGLDAAVDLALRITESGRPMRPRPAPTRLSQPPRTALTPREHEIAQLIGQGQSNRVISENLFITQATVARHVANINRKMGFNSRRQIAAWVNRHAVSP</sequence>
<gene>
    <name evidence="2" type="ORF">LG943_00080</name>
</gene>
<proteinExistence type="predicted"/>
<dbReference type="SUPFAM" id="SSF52540">
    <property type="entry name" value="P-loop containing nucleoside triphosphate hydrolases"/>
    <property type="match status" value="1"/>
</dbReference>
<dbReference type="GO" id="GO:0016887">
    <property type="term" value="F:ATP hydrolysis activity"/>
    <property type="evidence" value="ECO:0007669"/>
    <property type="project" value="InterPro"/>
</dbReference>
<dbReference type="InterPro" id="IPR058852">
    <property type="entry name" value="HTH_77"/>
</dbReference>
<keyword evidence="3" id="KW-1185">Reference proteome</keyword>
<dbReference type="SUPFAM" id="SSF46894">
    <property type="entry name" value="C-terminal effector domain of the bipartite response regulators"/>
    <property type="match status" value="1"/>
</dbReference>
<feature type="domain" description="HTH luxR-type" evidence="1">
    <location>
        <begin position="746"/>
        <end position="811"/>
    </location>
</feature>
<dbReference type="PANTHER" id="PTHR47691">
    <property type="entry name" value="REGULATOR-RELATED"/>
    <property type="match status" value="1"/>
</dbReference>
<dbReference type="PRINTS" id="PR00364">
    <property type="entry name" value="DISEASERSIST"/>
</dbReference>
<evidence type="ECO:0000259" key="1">
    <source>
        <dbReference type="PROSITE" id="PS50043"/>
    </source>
</evidence>
<dbReference type="InterPro" id="IPR000792">
    <property type="entry name" value="Tscrpt_reg_LuxR_C"/>
</dbReference>
<dbReference type="Pfam" id="PF00196">
    <property type="entry name" value="GerE"/>
    <property type="match status" value="1"/>
</dbReference>
<dbReference type="InterPro" id="IPR011990">
    <property type="entry name" value="TPR-like_helical_dom_sf"/>
</dbReference>
<protein>
    <submittedName>
        <fullName evidence="2">LuxR C-terminal-related transcriptional regulator</fullName>
    </submittedName>
</protein>
<dbReference type="SMART" id="SM00421">
    <property type="entry name" value="HTH_LUXR"/>
    <property type="match status" value="1"/>
</dbReference>
<dbReference type="PROSITE" id="PS00622">
    <property type="entry name" value="HTH_LUXR_1"/>
    <property type="match status" value="1"/>
</dbReference>
<dbReference type="AlphaFoldDB" id="A0A9X3NIF8"/>
<dbReference type="GO" id="GO:0006355">
    <property type="term" value="P:regulation of DNA-templated transcription"/>
    <property type="evidence" value="ECO:0007669"/>
    <property type="project" value="InterPro"/>
</dbReference>
<dbReference type="Gene3D" id="3.40.50.300">
    <property type="entry name" value="P-loop containing nucleotide triphosphate hydrolases"/>
    <property type="match status" value="1"/>
</dbReference>
<dbReference type="InterPro" id="IPR027417">
    <property type="entry name" value="P-loop_NTPase"/>
</dbReference>